<organism evidence="2 3">
    <name type="scientific">Paraphaeosphaeria minitans</name>
    <dbReference type="NCBI Taxonomy" id="565426"/>
    <lineage>
        <taxon>Eukaryota</taxon>
        <taxon>Fungi</taxon>
        <taxon>Dikarya</taxon>
        <taxon>Ascomycota</taxon>
        <taxon>Pezizomycotina</taxon>
        <taxon>Dothideomycetes</taxon>
        <taxon>Pleosporomycetidae</taxon>
        <taxon>Pleosporales</taxon>
        <taxon>Massarineae</taxon>
        <taxon>Didymosphaeriaceae</taxon>
        <taxon>Paraphaeosphaeria</taxon>
    </lineage>
</organism>
<feature type="compositionally biased region" description="Basic residues" evidence="1">
    <location>
        <begin position="607"/>
        <end position="616"/>
    </location>
</feature>
<gene>
    <name evidence="2" type="ORF">PMIN01_08463</name>
</gene>
<feature type="compositionally biased region" description="Basic and acidic residues" evidence="1">
    <location>
        <begin position="380"/>
        <end position="389"/>
    </location>
</feature>
<accession>A0A9P6GGT1</accession>
<proteinExistence type="predicted"/>
<comment type="caution">
    <text evidence="2">The sequence shown here is derived from an EMBL/GenBank/DDBJ whole genome shotgun (WGS) entry which is preliminary data.</text>
</comment>
<evidence type="ECO:0000313" key="3">
    <source>
        <dbReference type="Proteomes" id="UP000756921"/>
    </source>
</evidence>
<protein>
    <submittedName>
        <fullName evidence="2">Uncharacterized protein</fullName>
    </submittedName>
</protein>
<feature type="compositionally biased region" description="Acidic residues" evidence="1">
    <location>
        <begin position="449"/>
        <end position="458"/>
    </location>
</feature>
<evidence type="ECO:0000256" key="1">
    <source>
        <dbReference type="SAM" id="MobiDB-lite"/>
    </source>
</evidence>
<sequence length="616" mass="68800">MANLDIKVGSRTAVEVASDAEMERQRWADEASKGAEAERPMQGGRLYDIVDLVKEIKYDGAEKISETQKQEIAEIQLAKLNRDFYIDPGRLAMIDGGAWRPEQLAQRSSYRPDQDGPLSVPYASEIDTQAFLVAALAAGRQKAERAREDSARKMAIRDCEMCFRQRRRNDRRPCEQHRNRNLNDNVMTSVPLCPHIDMRLFWLADDAANKKDSWRLDVSDVHPHDIDTHTACKFKSVEDALDELVGLLEKSMQRRNLRASNLSRVVRQLPAVWDLLIRDEKTGVVEVTHTTPTNLPPPEYDPYGAGGIVPLIGQYTGVHRRVRAEGHEPKNAGEMQRRNARRAKRVMGTRRKGRVVVSEYQDAETRLPDKKTATAMALLKEKKTAEPENRFTLSKSIARPTKRVEATSRAEKPAEQATDAKSTTKKAAPKMDRPETQASSKKSKMSEEIIYDSDEGLSDNEVAAPTVDAPPKNESLKRKVSDTSLSSDRHAAKKRKEIPEDEVTQHPLPETNVATPEPSVPDKISSANYKEQSTSSKKRKASHSSASVVAKKRKTSIAEEQIARSPEPRQPTSTDTSSATPVTETLSRSPTPLSVSDADEGVEKSSGRRRFSQRPG</sequence>
<feature type="region of interest" description="Disordered" evidence="1">
    <location>
        <begin position="380"/>
        <end position="616"/>
    </location>
</feature>
<reference evidence="2" key="1">
    <citation type="journal article" date="2020" name="Mol. Plant Microbe Interact.">
        <title>Genome Sequence of the Biocontrol Agent Coniothyrium minitans strain Conio (IMI 134523).</title>
        <authorList>
            <person name="Patel D."/>
            <person name="Shittu T.A."/>
            <person name="Baroncelli R."/>
            <person name="Muthumeenakshi S."/>
            <person name="Osborne T.H."/>
            <person name="Janganan T.K."/>
            <person name="Sreenivasaprasad S."/>
        </authorList>
    </citation>
    <scope>NUCLEOTIDE SEQUENCE</scope>
    <source>
        <strain evidence="2">Conio</strain>
    </source>
</reference>
<keyword evidence="3" id="KW-1185">Reference proteome</keyword>
<dbReference type="OrthoDB" id="3800814at2759"/>
<dbReference type="AlphaFoldDB" id="A0A9P6GGT1"/>
<name>A0A9P6GGT1_9PLEO</name>
<dbReference type="EMBL" id="WJXW01000008">
    <property type="protein sequence ID" value="KAF9734120.1"/>
    <property type="molecule type" value="Genomic_DNA"/>
</dbReference>
<feature type="compositionally biased region" description="Polar residues" evidence="1">
    <location>
        <begin position="570"/>
        <end position="594"/>
    </location>
</feature>
<evidence type="ECO:0000313" key="2">
    <source>
        <dbReference type="EMBL" id="KAF9734120.1"/>
    </source>
</evidence>
<feature type="region of interest" description="Disordered" evidence="1">
    <location>
        <begin position="327"/>
        <end position="347"/>
    </location>
</feature>
<feature type="compositionally biased region" description="Basic and acidic residues" evidence="1">
    <location>
        <begin position="327"/>
        <end position="337"/>
    </location>
</feature>
<dbReference type="Proteomes" id="UP000756921">
    <property type="component" value="Unassembled WGS sequence"/>
</dbReference>
<feature type="compositionally biased region" description="Basic residues" evidence="1">
    <location>
        <begin position="338"/>
        <end position="347"/>
    </location>
</feature>
<feature type="compositionally biased region" description="Basic and acidic residues" evidence="1">
    <location>
        <begin position="402"/>
        <end position="414"/>
    </location>
</feature>